<dbReference type="EMBL" id="JANLCJ010000003">
    <property type="protein sequence ID" value="MCS5733888.1"/>
    <property type="molecule type" value="Genomic_DNA"/>
</dbReference>
<dbReference type="InterPro" id="IPR050368">
    <property type="entry name" value="ClC-type_chloride_channel"/>
</dbReference>
<name>A0ABT2H1R8_9MICO</name>
<proteinExistence type="predicted"/>
<feature type="transmembrane region" description="Helical" evidence="6">
    <location>
        <begin position="121"/>
        <end position="144"/>
    </location>
</feature>
<feature type="transmembrane region" description="Helical" evidence="6">
    <location>
        <begin position="317"/>
        <end position="338"/>
    </location>
</feature>
<reference evidence="7" key="1">
    <citation type="submission" date="2022-08" db="EMBL/GenBank/DDBJ databases">
        <authorList>
            <person name="Deng Y."/>
            <person name="Han X.-F."/>
            <person name="Zhang Y.-Q."/>
        </authorList>
    </citation>
    <scope>NUCLEOTIDE SEQUENCE</scope>
    <source>
        <strain evidence="7">CPCC 203386</strain>
    </source>
</reference>
<protein>
    <submittedName>
        <fullName evidence="7">Ion channel protein</fullName>
    </submittedName>
</protein>
<feature type="transmembrane region" description="Helical" evidence="6">
    <location>
        <begin position="276"/>
        <end position="297"/>
    </location>
</feature>
<feature type="transmembrane region" description="Helical" evidence="6">
    <location>
        <begin position="389"/>
        <end position="418"/>
    </location>
</feature>
<dbReference type="Pfam" id="PF00654">
    <property type="entry name" value="Voltage_CLC"/>
    <property type="match status" value="1"/>
</dbReference>
<dbReference type="PANTHER" id="PTHR43427:SF9">
    <property type="entry name" value="ION-TRANSPORT PROTEIN YFEO-RELATED"/>
    <property type="match status" value="1"/>
</dbReference>
<feature type="transmembrane region" description="Helical" evidence="6">
    <location>
        <begin position="75"/>
        <end position="95"/>
    </location>
</feature>
<dbReference type="PANTHER" id="PTHR43427">
    <property type="entry name" value="CHLORIDE CHANNEL PROTEIN CLC-E"/>
    <property type="match status" value="1"/>
</dbReference>
<feature type="transmembrane region" description="Helical" evidence="6">
    <location>
        <begin position="27"/>
        <end position="48"/>
    </location>
</feature>
<sequence>MSGDGSRARGTAGAAVDRPSASTVRMLLRLSIPAAVIGVVSALVLWAVEEFAELIEHGLWSGLPAALGIDPASGWWIFGILSVTGLVIGLVLWLVPGHGGHDSATVELIAPPLPLRTLPSLLIVTVLALAGGVSLGPEGPIIAINTALLVALVRRFLPKIPVDLVVMITAAGTIGALFGTPVAAALVFTGVVGAFKAGGALWDKLFLPLVAAGAGSITMTLLAAPHFAVPMPAYDTVAPIDLLSATVIAVVAAALGLTAASVFPRLHAGFRVLRNPVFYVTLGGILLGLLGVIGGPITLFKGLTQTGELVSDRADYTVGALVLIVLVKIVALTVSAAAGFRGGRIFPAVFIGAAVGVLANAVIPSIPPAVAIAAGVLGMVLAISRDGWIALFVGAAVTGSVTILPVLCIAILPTWLLVSRGPEMIVHPAGADDRPSGGAGTGTDADPATPPDERSPRAE</sequence>
<dbReference type="CDD" id="cd00400">
    <property type="entry name" value="Voltage_gated_ClC"/>
    <property type="match status" value="1"/>
</dbReference>
<gene>
    <name evidence="7" type="ORF">N1032_09070</name>
</gene>
<accession>A0ABT2H1R8</accession>
<feature type="transmembrane region" description="Helical" evidence="6">
    <location>
        <begin position="205"/>
        <end position="228"/>
    </location>
</feature>
<dbReference type="SUPFAM" id="SSF81340">
    <property type="entry name" value="Clc chloride channel"/>
    <property type="match status" value="1"/>
</dbReference>
<dbReference type="RefSeq" id="WP_259538743.1">
    <property type="nucleotide sequence ID" value="NZ_JANLCJ010000003.1"/>
</dbReference>
<dbReference type="InterPro" id="IPR014743">
    <property type="entry name" value="Cl-channel_core"/>
</dbReference>
<feature type="transmembrane region" description="Helical" evidence="6">
    <location>
        <begin position="240"/>
        <end position="264"/>
    </location>
</feature>
<evidence type="ECO:0000256" key="4">
    <source>
        <dbReference type="ARBA" id="ARBA00023136"/>
    </source>
</evidence>
<keyword evidence="4 6" id="KW-0472">Membrane</keyword>
<evidence type="ECO:0000313" key="7">
    <source>
        <dbReference type="EMBL" id="MCS5733888.1"/>
    </source>
</evidence>
<feature type="transmembrane region" description="Helical" evidence="6">
    <location>
        <begin position="164"/>
        <end position="193"/>
    </location>
</feature>
<evidence type="ECO:0000256" key="6">
    <source>
        <dbReference type="SAM" id="Phobius"/>
    </source>
</evidence>
<keyword evidence="8" id="KW-1185">Reference proteome</keyword>
<evidence type="ECO:0000313" key="8">
    <source>
        <dbReference type="Proteomes" id="UP001165586"/>
    </source>
</evidence>
<evidence type="ECO:0000256" key="3">
    <source>
        <dbReference type="ARBA" id="ARBA00022989"/>
    </source>
</evidence>
<evidence type="ECO:0000256" key="5">
    <source>
        <dbReference type="SAM" id="MobiDB-lite"/>
    </source>
</evidence>
<keyword evidence="3 6" id="KW-1133">Transmembrane helix</keyword>
<dbReference type="Proteomes" id="UP001165586">
    <property type="component" value="Unassembled WGS sequence"/>
</dbReference>
<feature type="region of interest" description="Disordered" evidence="5">
    <location>
        <begin position="428"/>
        <end position="459"/>
    </location>
</feature>
<dbReference type="PRINTS" id="PR00762">
    <property type="entry name" value="CLCHANNEL"/>
</dbReference>
<evidence type="ECO:0000256" key="2">
    <source>
        <dbReference type="ARBA" id="ARBA00022692"/>
    </source>
</evidence>
<dbReference type="Gene3D" id="1.10.3080.10">
    <property type="entry name" value="Clc chloride channel"/>
    <property type="match status" value="1"/>
</dbReference>
<dbReference type="InterPro" id="IPR001807">
    <property type="entry name" value="ClC"/>
</dbReference>
<comment type="caution">
    <text evidence="7">The sequence shown here is derived from an EMBL/GenBank/DDBJ whole genome shotgun (WGS) entry which is preliminary data.</text>
</comment>
<evidence type="ECO:0000256" key="1">
    <source>
        <dbReference type="ARBA" id="ARBA00004141"/>
    </source>
</evidence>
<feature type="transmembrane region" description="Helical" evidence="6">
    <location>
        <begin position="350"/>
        <end position="383"/>
    </location>
</feature>
<organism evidence="7 8">
    <name type="scientific">Herbiconiux daphne</name>
    <dbReference type="NCBI Taxonomy" id="2970914"/>
    <lineage>
        <taxon>Bacteria</taxon>
        <taxon>Bacillati</taxon>
        <taxon>Actinomycetota</taxon>
        <taxon>Actinomycetes</taxon>
        <taxon>Micrococcales</taxon>
        <taxon>Microbacteriaceae</taxon>
        <taxon>Herbiconiux</taxon>
    </lineage>
</organism>
<keyword evidence="2 6" id="KW-0812">Transmembrane</keyword>
<comment type="subcellular location">
    <subcellularLocation>
        <location evidence="1">Membrane</location>
        <topology evidence="1">Multi-pass membrane protein</topology>
    </subcellularLocation>
</comment>
<dbReference type="NCBIfam" id="NF002971">
    <property type="entry name" value="PRK03655.1"/>
    <property type="match status" value="1"/>
</dbReference>